<dbReference type="AlphaFoldDB" id="A3K5K2"/>
<dbReference type="Gene3D" id="3.40.1190.20">
    <property type="match status" value="1"/>
</dbReference>
<dbReference type="GO" id="GO:0009443">
    <property type="term" value="P:pyridoxal 5'-phosphate salvage"/>
    <property type="evidence" value="ECO:0007669"/>
    <property type="project" value="InterPro"/>
</dbReference>
<accession>A3K5K2</accession>
<dbReference type="GO" id="GO:0008478">
    <property type="term" value="F:pyridoxal kinase activity"/>
    <property type="evidence" value="ECO:0007669"/>
    <property type="project" value="UniProtKB-EC"/>
</dbReference>
<evidence type="ECO:0000256" key="5">
    <source>
        <dbReference type="ARBA" id="ARBA00022840"/>
    </source>
</evidence>
<dbReference type="OrthoDB" id="9800808at2"/>
<dbReference type="PANTHER" id="PTHR10534">
    <property type="entry name" value="PYRIDOXAL KINASE"/>
    <property type="match status" value="1"/>
</dbReference>
<keyword evidence="3" id="KW-0547">Nucleotide-binding</keyword>
<dbReference type="EC" id="2.7.1.35" evidence="1"/>
<keyword evidence="8" id="KW-1185">Reference proteome</keyword>
<dbReference type="EMBL" id="AAYA01000009">
    <property type="protein sequence ID" value="EBA07391.1"/>
    <property type="molecule type" value="Genomic_DNA"/>
</dbReference>
<evidence type="ECO:0000256" key="1">
    <source>
        <dbReference type="ARBA" id="ARBA00012104"/>
    </source>
</evidence>
<dbReference type="RefSeq" id="WP_005860355.1">
    <property type="nucleotide sequence ID" value="NZ_AAYA01000009.1"/>
</dbReference>
<dbReference type="Pfam" id="PF08543">
    <property type="entry name" value="Phos_pyr_kin"/>
    <property type="match status" value="1"/>
</dbReference>
<dbReference type="GO" id="GO:0005524">
    <property type="term" value="F:ATP binding"/>
    <property type="evidence" value="ECO:0007669"/>
    <property type="project" value="UniProtKB-KW"/>
</dbReference>
<evidence type="ECO:0000256" key="4">
    <source>
        <dbReference type="ARBA" id="ARBA00022777"/>
    </source>
</evidence>
<dbReference type="eggNOG" id="COG2240">
    <property type="taxonomic scope" value="Bacteria"/>
</dbReference>
<dbReference type="InterPro" id="IPR004625">
    <property type="entry name" value="PyrdxlKinase"/>
</dbReference>
<evidence type="ECO:0000313" key="8">
    <source>
        <dbReference type="Proteomes" id="UP000005713"/>
    </source>
</evidence>
<keyword evidence="5" id="KW-0067">ATP-binding</keyword>
<proteinExistence type="predicted"/>
<keyword evidence="4 7" id="KW-0418">Kinase</keyword>
<evidence type="ECO:0000256" key="3">
    <source>
        <dbReference type="ARBA" id="ARBA00022741"/>
    </source>
</evidence>
<comment type="caution">
    <text evidence="7">The sequence shown here is derived from an EMBL/GenBank/DDBJ whole genome shotgun (WGS) entry which is preliminary data.</text>
</comment>
<evidence type="ECO:0000256" key="2">
    <source>
        <dbReference type="ARBA" id="ARBA00022679"/>
    </source>
</evidence>
<dbReference type="InterPro" id="IPR013749">
    <property type="entry name" value="PM/HMP-P_kinase-1"/>
</dbReference>
<dbReference type="SUPFAM" id="SSF53613">
    <property type="entry name" value="Ribokinase-like"/>
    <property type="match status" value="1"/>
</dbReference>
<name>A3K5K2_SAGS3</name>
<dbReference type="PANTHER" id="PTHR10534:SF2">
    <property type="entry name" value="PYRIDOXAL KINASE"/>
    <property type="match status" value="1"/>
</dbReference>
<sequence>MVAALERNGFLQDHDAVLTGYLPTSEHVDFAARLIDRMRGTGKARVVVDPVMGDEPKGLYIDAAAAKRIRDTLVPRADILTPNAFERRWIGAAASLVPRIIVTSHGGTRAETGVLDLSQGAAVRYGVERLDGVPQGTGDVLAALIAVGVPVGQALGHLQALIAESLGAPHLRIAEAAPVWTRAAPLEGEPYGL</sequence>
<organism evidence="7 8">
    <name type="scientific">Sagittula stellata (strain ATCC 700073 / DSM 11524 / E-37)</name>
    <dbReference type="NCBI Taxonomy" id="388399"/>
    <lineage>
        <taxon>Bacteria</taxon>
        <taxon>Pseudomonadati</taxon>
        <taxon>Pseudomonadota</taxon>
        <taxon>Alphaproteobacteria</taxon>
        <taxon>Rhodobacterales</taxon>
        <taxon>Roseobacteraceae</taxon>
        <taxon>Sagittula</taxon>
    </lineage>
</organism>
<evidence type="ECO:0000259" key="6">
    <source>
        <dbReference type="Pfam" id="PF08543"/>
    </source>
</evidence>
<feature type="domain" description="Pyridoxamine kinase/Phosphomethylpyrimidine kinase" evidence="6">
    <location>
        <begin position="15"/>
        <end position="90"/>
    </location>
</feature>
<dbReference type="Proteomes" id="UP000005713">
    <property type="component" value="Unassembled WGS sequence"/>
</dbReference>
<gene>
    <name evidence="7" type="ORF">SSE37_21370</name>
</gene>
<dbReference type="InterPro" id="IPR029056">
    <property type="entry name" value="Ribokinase-like"/>
</dbReference>
<reference evidence="7 8" key="1">
    <citation type="submission" date="2006-06" db="EMBL/GenBank/DDBJ databases">
        <authorList>
            <person name="Moran M.A."/>
            <person name="Ferriera S."/>
            <person name="Johnson J."/>
            <person name="Kravitz S."/>
            <person name="Beeson K."/>
            <person name="Sutton G."/>
            <person name="Rogers Y.-H."/>
            <person name="Friedman R."/>
            <person name="Frazier M."/>
            <person name="Venter J.C."/>
        </authorList>
    </citation>
    <scope>NUCLEOTIDE SEQUENCE [LARGE SCALE GENOMIC DNA]</scope>
    <source>
        <strain evidence="7 8">E-37</strain>
    </source>
</reference>
<protein>
    <recommendedName>
        <fullName evidence="1">pyridoxal kinase</fullName>
        <ecNumber evidence="1">2.7.1.35</ecNumber>
    </recommendedName>
</protein>
<evidence type="ECO:0000313" key="7">
    <source>
        <dbReference type="EMBL" id="EBA07391.1"/>
    </source>
</evidence>
<dbReference type="GO" id="GO:0005829">
    <property type="term" value="C:cytosol"/>
    <property type="evidence" value="ECO:0007669"/>
    <property type="project" value="TreeGrafter"/>
</dbReference>
<keyword evidence="2" id="KW-0808">Transferase</keyword>